<accession>A0A916TI08</accession>
<evidence type="ECO:0008006" key="4">
    <source>
        <dbReference type="Google" id="ProtNLM"/>
    </source>
</evidence>
<protein>
    <recommendedName>
        <fullName evidence="4">Allene oxide cyclase barrel-like domain-containing protein</fullName>
    </recommendedName>
</protein>
<evidence type="ECO:0000313" key="3">
    <source>
        <dbReference type="Proteomes" id="UP000636793"/>
    </source>
</evidence>
<comment type="caution">
    <text evidence="2">The sequence shown here is derived from an EMBL/GenBank/DDBJ whole genome shotgun (WGS) entry which is preliminary data.</text>
</comment>
<dbReference type="Proteomes" id="UP000636793">
    <property type="component" value="Unassembled WGS sequence"/>
</dbReference>
<gene>
    <name evidence="2" type="ORF">GCM10011492_39890</name>
</gene>
<sequence>MKSAGLRCSGAVLTAMAAFAVAAAPAVADSGQRIDNPWTEQDVTQVDGIGPGCPAFTGTLVEDLTGRDVGFLTADGIAHVHTTVEGQVTLSPDATSAPSYRGSYTMIQTGTYPDDGADTRVMTRTVNGTITGSDGTSYDLHETLHLSVDGRGTTRASFDHLACH</sequence>
<proteinExistence type="predicted"/>
<organism evidence="2 3">
    <name type="scientific">Flexivirga endophytica</name>
    <dbReference type="NCBI Taxonomy" id="1849103"/>
    <lineage>
        <taxon>Bacteria</taxon>
        <taxon>Bacillati</taxon>
        <taxon>Actinomycetota</taxon>
        <taxon>Actinomycetes</taxon>
        <taxon>Micrococcales</taxon>
        <taxon>Dermacoccaceae</taxon>
        <taxon>Flexivirga</taxon>
    </lineage>
</organism>
<evidence type="ECO:0000313" key="2">
    <source>
        <dbReference type="EMBL" id="GGB44826.1"/>
    </source>
</evidence>
<feature type="signal peptide" evidence="1">
    <location>
        <begin position="1"/>
        <end position="28"/>
    </location>
</feature>
<feature type="chain" id="PRO_5037963694" description="Allene oxide cyclase barrel-like domain-containing protein" evidence="1">
    <location>
        <begin position="29"/>
        <end position="164"/>
    </location>
</feature>
<reference evidence="2" key="2">
    <citation type="submission" date="2020-09" db="EMBL/GenBank/DDBJ databases">
        <authorList>
            <person name="Sun Q."/>
            <person name="Zhou Y."/>
        </authorList>
    </citation>
    <scope>NUCLEOTIDE SEQUENCE</scope>
    <source>
        <strain evidence="2">CGMCC 1.15085</strain>
    </source>
</reference>
<dbReference type="AlphaFoldDB" id="A0A916TI08"/>
<dbReference type="EMBL" id="BMHI01000007">
    <property type="protein sequence ID" value="GGB44826.1"/>
    <property type="molecule type" value="Genomic_DNA"/>
</dbReference>
<reference evidence="2" key="1">
    <citation type="journal article" date="2014" name="Int. J. Syst. Evol. Microbiol.">
        <title>Complete genome sequence of Corynebacterium casei LMG S-19264T (=DSM 44701T), isolated from a smear-ripened cheese.</title>
        <authorList>
            <consortium name="US DOE Joint Genome Institute (JGI-PGF)"/>
            <person name="Walter F."/>
            <person name="Albersmeier A."/>
            <person name="Kalinowski J."/>
            <person name="Ruckert C."/>
        </authorList>
    </citation>
    <scope>NUCLEOTIDE SEQUENCE</scope>
    <source>
        <strain evidence="2">CGMCC 1.15085</strain>
    </source>
</reference>
<dbReference type="RefSeq" id="WP_188838836.1">
    <property type="nucleotide sequence ID" value="NZ_BMHI01000007.1"/>
</dbReference>
<name>A0A916TI08_9MICO</name>
<keyword evidence="3" id="KW-1185">Reference proteome</keyword>
<evidence type="ECO:0000256" key="1">
    <source>
        <dbReference type="SAM" id="SignalP"/>
    </source>
</evidence>
<keyword evidence="1" id="KW-0732">Signal</keyword>